<dbReference type="InterPro" id="IPR019845">
    <property type="entry name" value="Squalene/phytoene_synthase_CS"/>
</dbReference>
<keyword evidence="4" id="KW-1185">Reference proteome</keyword>
<evidence type="ECO:0000256" key="1">
    <source>
        <dbReference type="ARBA" id="ARBA00004829"/>
    </source>
</evidence>
<comment type="caution">
    <text evidence="3">The sequence shown here is derived from an EMBL/GenBank/DDBJ whole genome shotgun (WGS) entry which is preliminary data.</text>
</comment>
<comment type="pathway">
    <text evidence="1">Carotenoid biosynthesis.</text>
</comment>
<dbReference type="Pfam" id="PF00494">
    <property type="entry name" value="SQS_PSY"/>
    <property type="match status" value="1"/>
</dbReference>
<dbReference type="RefSeq" id="WP_186894268.1">
    <property type="nucleotide sequence ID" value="NZ_WJBE01000007.1"/>
</dbReference>
<organism evidence="3 4">
    <name type="scientific">Acetobacterium malicum</name>
    <dbReference type="NCBI Taxonomy" id="52692"/>
    <lineage>
        <taxon>Bacteria</taxon>
        <taxon>Bacillati</taxon>
        <taxon>Bacillota</taxon>
        <taxon>Clostridia</taxon>
        <taxon>Eubacteriales</taxon>
        <taxon>Eubacteriaceae</taxon>
        <taxon>Acetobacterium</taxon>
    </lineage>
</organism>
<dbReference type="Gene3D" id="1.10.600.10">
    <property type="entry name" value="Farnesyl Diphosphate Synthase"/>
    <property type="match status" value="1"/>
</dbReference>
<gene>
    <name evidence="3" type="ORF">GH811_09575</name>
</gene>
<sequence length="288" mass="33449">MITEAIQKDLNWCETLIQNNSSSFYRAFRKLPQEQAQAVFAIYAFCRIADDAIDVDNNPEMVKEMVVKLDAFKAGETPDEPMWRALRWAFDTFPLKIRPFQEMLIGQLQDVDFKQPESFNHLLDYCYLVAGTVGLMLCPLLAKPVTIETEKLSVELGIAMQLTNILRDVGTDYRLNRIYLPEDLMIALGVSPEDLAGPEPTPELIRLWEHIAAEAESRYNRITANLDVFDKNARLPVLLALLYYSKIIKRCRKARYRLLDRRIYVPKWEKLMLFITANRLLLLTSLWR</sequence>
<dbReference type="PROSITE" id="PS01044">
    <property type="entry name" value="SQUALEN_PHYTOEN_SYN_1"/>
    <property type="match status" value="1"/>
</dbReference>
<name>A0ABR6YXQ4_9FIRM</name>
<dbReference type="InterPro" id="IPR008949">
    <property type="entry name" value="Isoprenoid_synthase_dom_sf"/>
</dbReference>
<dbReference type="InterPro" id="IPR033904">
    <property type="entry name" value="Trans_IPPS_HH"/>
</dbReference>
<protein>
    <submittedName>
        <fullName evidence="3">Phytoene/squalene synthase family protein</fullName>
    </submittedName>
</protein>
<accession>A0ABR6YXQ4</accession>
<dbReference type="SUPFAM" id="SSF48576">
    <property type="entry name" value="Terpenoid synthases"/>
    <property type="match status" value="1"/>
</dbReference>
<reference evidence="3 4" key="1">
    <citation type="journal article" date="2020" name="mSystems">
        <title>Defining Genomic and Predicted Metabolic Features of the Acetobacterium Genus.</title>
        <authorList>
            <person name="Ross D.E."/>
            <person name="Marshall C.W."/>
            <person name="Gulliver D."/>
            <person name="May H.D."/>
            <person name="Norman R.S."/>
        </authorList>
    </citation>
    <scope>NUCLEOTIDE SEQUENCE [LARGE SCALE GENOMIC DNA]</scope>
    <source>
        <strain evidence="3 4">DSM 4132</strain>
    </source>
</reference>
<dbReference type="Proteomes" id="UP000622405">
    <property type="component" value="Unassembled WGS sequence"/>
</dbReference>
<dbReference type="PANTHER" id="PTHR31480">
    <property type="entry name" value="BIFUNCTIONAL LYCOPENE CYCLASE/PHYTOENE SYNTHASE"/>
    <property type="match status" value="1"/>
</dbReference>
<dbReference type="EMBL" id="WJBE01000007">
    <property type="protein sequence ID" value="MBC3899864.1"/>
    <property type="molecule type" value="Genomic_DNA"/>
</dbReference>
<dbReference type="SFLD" id="SFLDS00005">
    <property type="entry name" value="Isoprenoid_Synthase_Type_I"/>
    <property type="match status" value="1"/>
</dbReference>
<dbReference type="SFLD" id="SFLDG01212">
    <property type="entry name" value="Phytoene_synthase_like"/>
    <property type="match status" value="1"/>
</dbReference>
<keyword evidence="2" id="KW-0808">Transferase</keyword>
<dbReference type="SFLD" id="SFLDG01018">
    <property type="entry name" value="Squalene/Phytoene_Synthase_Lik"/>
    <property type="match status" value="1"/>
</dbReference>
<evidence type="ECO:0000313" key="3">
    <source>
        <dbReference type="EMBL" id="MBC3899864.1"/>
    </source>
</evidence>
<dbReference type="CDD" id="cd00683">
    <property type="entry name" value="Trans_IPPS_HH"/>
    <property type="match status" value="1"/>
</dbReference>
<dbReference type="PROSITE" id="PS01045">
    <property type="entry name" value="SQUALEN_PHYTOEN_SYN_2"/>
    <property type="match status" value="1"/>
</dbReference>
<evidence type="ECO:0000256" key="2">
    <source>
        <dbReference type="ARBA" id="ARBA00022679"/>
    </source>
</evidence>
<evidence type="ECO:0000313" key="4">
    <source>
        <dbReference type="Proteomes" id="UP000622405"/>
    </source>
</evidence>
<dbReference type="InterPro" id="IPR044843">
    <property type="entry name" value="Trans_IPPS_bact-type"/>
</dbReference>
<dbReference type="InterPro" id="IPR002060">
    <property type="entry name" value="Squ/phyt_synthse"/>
</dbReference>
<proteinExistence type="predicted"/>